<dbReference type="AlphaFoldDB" id="A0AAN8ZW84"/>
<comment type="caution">
    <text evidence="1">The sequence shown here is derived from an EMBL/GenBank/DDBJ whole genome shotgun (WGS) entry which is preliminary data.</text>
</comment>
<accession>A0AAN8ZW84</accession>
<proteinExistence type="predicted"/>
<organism evidence="1 2">
    <name type="scientific">Halocaridina rubra</name>
    <name type="common">Hawaiian red shrimp</name>
    <dbReference type="NCBI Taxonomy" id="373956"/>
    <lineage>
        <taxon>Eukaryota</taxon>
        <taxon>Metazoa</taxon>
        <taxon>Ecdysozoa</taxon>
        <taxon>Arthropoda</taxon>
        <taxon>Crustacea</taxon>
        <taxon>Multicrustacea</taxon>
        <taxon>Malacostraca</taxon>
        <taxon>Eumalacostraca</taxon>
        <taxon>Eucarida</taxon>
        <taxon>Decapoda</taxon>
        <taxon>Pleocyemata</taxon>
        <taxon>Caridea</taxon>
        <taxon>Atyoidea</taxon>
        <taxon>Atyidae</taxon>
        <taxon>Halocaridina</taxon>
    </lineage>
</organism>
<keyword evidence="2" id="KW-1185">Reference proteome</keyword>
<dbReference type="Proteomes" id="UP001381693">
    <property type="component" value="Unassembled WGS sequence"/>
</dbReference>
<evidence type="ECO:0000313" key="2">
    <source>
        <dbReference type="Proteomes" id="UP001381693"/>
    </source>
</evidence>
<evidence type="ECO:0000313" key="1">
    <source>
        <dbReference type="EMBL" id="KAK7066098.1"/>
    </source>
</evidence>
<protein>
    <submittedName>
        <fullName evidence="1">Uncharacterized protein</fullName>
    </submittedName>
</protein>
<reference evidence="1 2" key="1">
    <citation type="submission" date="2023-11" db="EMBL/GenBank/DDBJ databases">
        <title>Halocaridina rubra genome assembly.</title>
        <authorList>
            <person name="Smith C."/>
        </authorList>
    </citation>
    <scope>NUCLEOTIDE SEQUENCE [LARGE SCALE GENOMIC DNA]</scope>
    <source>
        <strain evidence="1">EP-1</strain>
        <tissue evidence="1">Whole</tissue>
    </source>
</reference>
<name>A0AAN8ZW84_HALRR</name>
<gene>
    <name evidence="1" type="ORF">SK128_017004</name>
</gene>
<dbReference type="EMBL" id="JAXCGZ010019439">
    <property type="protein sequence ID" value="KAK7066098.1"/>
    <property type="molecule type" value="Genomic_DNA"/>
</dbReference>
<sequence>MHYIIKVFTKLSRGERVQEVGKSRGRSCLGDAGQRDFSHLLAMHTGTGGVRDCHDMKQQLNHLRPSGFTAEVS</sequence>